<dbReference type="EMBL" id="AFJM02000043">
    <property type="protein sequence ID" value="EMM71973.1"/>
    <property type="molecule type" value="Genomic_DNA"/>
</dbReference>
<name>M6FGR2_9LEPT</name>
<organism evidence="1 2">
    <name type="scientific">Leptospira weilii str. 2006001855</name>
    <dbReference type="NCBI Taxonomy" id="996804"/>
    <lineage>
        <taxon>Bacteria</taxon>
        <taxon>Pseudomonadati</taxon>
        <taxon>Spirochaetota</taxon>
        <taxon>Spirochaetia</taxon>
        <taxon>Leptospirales</taxon>
        <taxon>Leptospiraceae</taxon>
        <taxon>Leptospira</taxon>
    </lineage>
</organism>
<reference evidence="1 2" key="1">
    <citation type="submission" date="2013-01" db="EMBL/GenBank/DDBJ databases">
        <authorList>
            <person name="Harkins D.M."/>
            <person name="Durkin A.S."/>
            <person name="Brinkac L.M."/>
            <person name="Haft D.H."/>
            <person name="Selengut J.D."/>
            <person name="Sanka R."/>
            <person name="DePew J."/>
            <person name="Purushe J."/>
            <person name="Hospenthal D.R."/>
            <person name="Murray C.K."/>
            <person name="Pimentel G."/>
            <person name="Wasfy M."/>
            <person name="Vinetz J.M."/>
            <person name="Sutton G.G."/>
            <person name="Nierman W.C."/>
            <person name="Fouts D.E."/>
        </authorList>
    </citation>
    <scope>NUCLEOTIDE SEQUENCE [LARGE SCALE GENOMIC DNA]</scope>
    <source>
        <strain evidence="1 2">2006001855</strain>
    </source>
</reference>
<dbReference type="Pfam" id="PF02654">
    <property type="entry name" value="CobS"/>
    <property type="match status" value="1"/>
</dbReference>
<evidence type="ECO:0000313" key="1">
    <source>
        <dbReference type="EMBL" id="EMM71973.1"/>
    </source>
</evidence>
<proteinExistence type="predicted"/>
<dbReference type="GO" id="GO:0008818">
    <property type="term" value="F:cobalamin 5'-phosphate synthase activity"/>
    <property type="evidence" value="ECO:0007669"/>
    <property type="project" value="InterPro"/>
</dbReference>
<evidence type="ECO:0000313" key="2">
    <source>
        <dbReference type="Proteomes" id="UP000012101"/>
    </source>
</evidence>
<sequence>MNPQKWIKNFDSLHDPRGVESFLRLLNVQYKTSDSSFFRNYFKKWIEGFTGDCLGFTQQGTELLFYLGMTVSWNFI</sequence>
<accession>M6FGR2</accession>
<comment type="caution">
    <text evidence="1">The sequence shown here is derived from an EMBL/GenBank/DDBJ whole genome shotgun (WGS) entry which is preliminary data.</text>
</comment>
<dbReference type="AlphaFoldDB" id="M6FGR2"/>
<protein>
    <submittedName>
        <fullName evidence="1">Uncharacterized protein</fullName>
    </submittedName>
</protein>
<dbReference type="GO" id="GO:0051073">
    <property type="term" value="F:adenosylcobinamide-GDP ribazoletransferase activity"/>
    <property type="evidence" value="ECO:0007669"/>
    <property type="project" value="InterPro"/>
</dbReference>
<gene>
    <name evidence="1" type="ORF">LEP1GSC038_4228</name>
</gene>
<dbReference type="InterPro" id="IPR003805">
    <property type="entry name" value="CobS"/>
</dbReference>
<dbReference type="Proteomes" id="UP000012101">
    <property type="component" value="Unassembled WGS sequence"/>
</dbReference>